<comment type="caution">
    <text evidence="2">The sequence shown here is derived from an EMBL/GenBank/DDBJ whole genome shotgun (WGS) entry which is preliminary data.</text>
</comment>
<sequence length="171" mass="19725">MIFAARRPARKQPIRASAPRRIRGRARRFDRYRSPSLALAPAHAAQRERNEFSVVRRTKKIGEVIVLRRRDREWPISAAVSPARVAVFIDSRFMLAPPHLVTRVFLPERESRRRLLLSAFIHFVCVRLQAVVLVRRLSQWLCHHGSKPCQARTAAGERGAARDQAQAMHRN</sequence>
<feature type="region of interest" description="Disordered" evidence="1">
    <location>
        <begin position="152"/>
        <end position="171"/>
    </location>
</feature>
<dbReference type="Proteomes" id="UP001431019">
    <property type="component" value="Unassembled WGS sequence"/>
</dbReference>
<name>A0ABS8K1P3_9BURK</name>
<dbReference type="RefSeq" id="WP_230512370.1">
    <property type="nucleotide sequence ID" value="NZ_JAJITD010000015.1"/>
</dbReference>
<reference evidence="2 3" key="1">
    <citation type="submission" date="2021-11" db="EMBL/GenBank/DDBJ databases">
        <authorList>
            <person name="Oh E.-T."/>
            <person name="Kim S.-B."/>
        </authorList>
    </citation>
    <scope>NUCLEOTIDE SEQUENCE [LARGE SCALE GENOMIC DNA]</scope>
    <source>
        <strain evidence="2 3">MMS20-SJTR3</strain>
    </source>
</reference>
<evidence type="ECO:0000313" key="3">
    <source>
        <dbReference type="Proteomes" id="UP001431019"/>
    </source>
</evidence>
<accession>A0ABS8K1P3</accession>
<evidence type="ECO:0000313" key="2">
    <source>
        <dbReference type="EMBL" id="MCC8396018.1"/>
    </source>
</evidence>
<keyword evidence="3" id="KW-1185">Reference proteome</keyword>
<gene>
    <name evidence="2" type="ORF">LJ656_25865</name>
</gene>
<organism evidence="2 3">
    <name type="scientific">Paraburkholderia sejongensis</name>
    <dbReference type="NCBI Taxonomy" id="2886946"/>
    <lineage>
        <taxon>Bacteria</taxon>
        <taxon>Pseudomonadati</taxon>
        <taxon>Pseudomonadota</taxon>
        <taxon>Betaproteobacteria</taxon>
        <taxon>Burkholderiales</taxon>
        <taxon>Burkholderiaceae</taxon>
        <taxon>Paraburkholderia</taxon>
    </lineage>
</organism>
<protein>
    <submittedName>
        <fullName evidence="2">Uncharacterized protein</fullName>
    </submittedName>
</protein>
<dbReference type="EMBL" id="JAJITD010000015">
    <property type="protein sequence ID" value="MCC8396018.1"/>
    <property type="molecule type" value="Genomic_DNA"/>
</dbReference>
<proteinExistence type="predicted"/>
<evidence type="ECO:0000256" key="1">
    <source>
        <dbReference type="SAM" id="MobiDB-lite"/>
    </source>
</evidence>